<accession>A0A0S6W6I8</accession>
<proteinExistence type="predicted"/>
<evidence type="ECO:0000313" key="1">
    <source>
        <dbReference type="EMBL" id="GAK55223.1"/>
    </source>
</evidence>
<protein>
    <submittedName>
        <fullName evidence="1">Uncharacterized protein</fullName>
    </submittedName>
</protein>
<evidence type="ECO:0000313" key="2">
    <source>
        <dbReference type="Proteomes" id="UP000030661"/>
    </source>
</evidence>
<dbReference type="AlphaFoldDB" id="A0A0S6W6I8"/>
<name>A0A0S6W6I8_VECG1</name>
<reference evidence="1" key="1">
    <citation type="journal article" date="2015" name="PeerJ">
        <title>First genomic representation of candidate bacterial phylum KSB3 points to enhanced environmental sensing as a trigger of wastewater bulking.</title>
        <authorList>
            <person name="Sekiguchi Y."/>
            <person name="Ohashi A."/>
            <person name="Parks D.H."/>
            <person name="Yamauchi T."/>
            <person name="Tyson G.W."/>
            <person name="Hugenholtz P."/>
        </authorList>
    </citation>
    <scope>NUCLEOTIDE SEQUENCE [LARGE SCALE GENOMIC DNA]</scope>
</reference>
<gene>
    <name evidence="1" type="ORF">U27_02055</name>
</gene>
<dbReference type="EMBL" id="DF820463">
    <property type="protein sequence ID" value="GAK55223.1"/>
    <property type="molecule type" value="Genomic_DNA"/>
</dbReference>
<keyword evidence="2" id="KW-1185">Reference proteome</keyword>
<sequence length="118" mass="13816">MRLFSRLLHLHAGVIPLENFFTEIVAYVLGTSHEFLCDWLKYINLVKEPYIYTHSRIMTQQRFAPLEHYEIASYPDILIELFEGEKRTIILIESRLGSGEGADQLTRYAEILSVVVKW</sequence>
<dbReference type="HOGENOM" id="CLU_2068470_0_0_0"/>
<dbReference type="Proteomes" id="UP000030661">
    <property type="component" value="Unassembled WGS sequence"/>
</dbReference>
<organism evidence="1">
    <name type="scientific">Vecturithrix granuli</name>
    <dbReference type="NCBI Taxonomy" id="1499967"/>
    <lineage>
        <taxon>Bacteria</taxon>
        <taxon>Candidatus Moduliflexota</taxon>
        <taxon>Candidatus Vecturitrichia</taxon>
        <taxon>Candidatus Vecturitrichales</taxon>
        <taxon>Candidatus Vecturitrichaceae</taxon>
        <taxon>Candidatus Vecturithrix</taxon>
    </lineage>
</organism>